<evidence type="ECO:0000313" key="7">
    <source>
        <dbReference type="EMBL" id="BDX08497.1"/>
    </source>
</evidence>
<dbReference type="PROSITE" id="PS52015">
    <property type="entry name" value="TONB_CTD"/>
    <property type="match status" value="1"/>
</dbReference>
<keyword evidence="3" id="KW-1133">Transmembrane helix</keyword>
<keyword evidence="5" id="KW-0997">Cell inner membrane</keyword>
<dbReference type="Pfam" id="PF03544">
    <property type="entry name" value="TonB_C"/>
    <property type="match status" value="1"/>
</dbReference>
<evidence type="ECO:0000256" key="2">
    <source>
        <dbReference type="ARBA" id="ARBA00022692"/>
    </source>
</evidence>
<gene>
    <name evidence="7" type="ORF">MACH26_40180</name>
</gene>
<evidence type="ECO:0000256" key="1">
    <source>
        <dbReference type="ARBA" id="ARBA00004167"/>
    </source>
</evidence>
<dbReference type="GO" id="GO:0031992">
    <property type="term" value="F:energy transducer activity"/>
    <property type="evidence" value="ECO:0007669"/>
    <property type="project" value="InterPro"/>
</dbReference>
<dbReference type="AlphaFoldDB" id="A0AA48HRW7"/>
<comment type="subcellular location">
    <subcellularLocation>
        <location evidence="5">Cell inner membrane</location>
        <topology evidence="5">Single-pass membrane protein</topology>
        <orientation evidence="5">Periplasmic side</orientation>
    </subcellularLocation>
    <subcellularLocation>
        <location evidence="1">Membrane</location>
        <topology evidence="1">Single-pass membrane protein</topology>
    </subcellularLocation>
</comment>
<keyword evidence="8" id="KW-1185">Reference proteome</keyword>
<dbReference type="GO" id="GO:0015031">
    <property type="term" value="P:protein transport"/>
    <property type="evidence" value="ECO:0007669"/>
    <property type="project" value="UniProtKB-UniRule"/>
</dbReference>
<dbReference type="PRINTS" id="PR01374">
    <property type="entry name" value="TONBPROTEIN"/>
</dbReference>
<sequence>MLSVLKYSSSLLAALVITILLFLFIQRLVNQPLPTLPEFDYAGTLALSQIPPSEPPQETEPPPPEEVLEPMMETPVVNLAQVENVELTLPEEFVFSDSSPDALFTTDAGPAQVQIASELLAEFGEDTRRGFIEITPFATRKPNIPEMAWQHQLNGWVLIAFNVSAAGKTRNIKVLDAHPKGVFEAEVIRAIQQWRYAVSDHIKNGQDLVLTQKINLQWQDYPQNLPYPE</sequence>
<dbReference type="Proteomes" id="UP001333710">
    <property type="component" value="Chromosome"/>
</dbReference>
<keyword evidence="4" id="KW-0472">Membrane</keyword>
<dbReference type="InterPro" id="IPR006260">
    <property type="entry name" value="TonB/TolA_C"/>
</dbReference>
<dbReference type="NCBIfam" id="TIGR01352">
    <property type="entry name" value="tonB_Cterm"/>
    <property type="match status" value="1"/>
</dbReference>
<evidence type="ECO:0000259" key="6">
    <source>
        <dbReference type="PROSITE" id="PS52015"/>
    </source>
</evidence>
<dbReference type="SUPFAM" id="SSF74653">
    <property type="entry name" value="TolA/TonB C-terminal domain"/>
    <property type="match status" value="1"/>
</dbReference>
<keyword evidence="2" id="KW-0812">Transmembrane</keyword>
<evidence type="ECO:0000256" key="5">
    <source>
        <dbReference type="RuleBase" id="RU362123"/>
    </source>
</evidence>
<dbReference type="KEGG" id="pmaw:MACH26_40180"/>
<dbReference type="InterPro" id="IPR003538">
    <property type="entry name" value="TonB"/>
</dbReference>
<protein>
    <recommendedName>
        <fullName evidence="5">Protein TonB</fullName>
    </recommendedName>
</protein>
<comment type="function">
    <text evidence="5">Interacts with outer membrane receptor proteins that carry out high-affinity binding and energy dependent uptake into the periplasmic space of specific substrates. It could act to transduce energy from the cytoplasmic membrane to specific energy-requiring processes in the outer membrane, resulting in the release into the periplasm of ligands bound by these outer membrane proteins.</text>
</comment>
<name>A0AA48HRW7_9ALTE</name>
<keyword evidence="5" id="KW-0735">Signal-anchor</keyword>
<accession>A0AA48HRW7</accession>
<keyword evidence="5" id="KW-0653">Protein transport</keyword>
<dbReference type="GO" id="GO:0030288">
    <property type="term" value="C:outer membrane-bounded periplasmic space"/>
    <property type="evidence" value="ECO:0007669"/>
    <property type="project" value="InterPro"/>
</dbReference>
<evidence type="ECO:0000256" key="4">
    <source>
        <dbReference type="ARBA" id="ARBA00023136"/>
    </source>
</evidence>
<comment type="similarity">
    <text evidence="5">Belongs to the TonB family.</text>
</comment>
<reference evidence="7" key="1">
    <citation type="submission" date="2023-01" db="EMBL/GenBank/DDBJ databases">
        <title>Complete genome sequence of Planctobacterium marinum strain Dej080120_11.</title>
        <authorList>
            <person name="Ueki S."/>
            <person name="Maruyama F."/>
        </authorList>
    </citation>
    <scope>NUCLEOTIDE SEQUENCE</scope>
    <source>
        <strain evidence="7">Dej080120_11</strain>
    </source>
</reference>
<dbReference type="RefSeq" id="WP_338294565.1">
    <property type="nucleotide sequence ID" value="NZ_AP027272.1"/>
</dbReference>
<dbReference type="EMBL" id="AP027272">
    <property type="protein sequence ID" value="BDX08497.1"/>
    <property type="molecule type" value="Genomic_DNA"/>
</dbReference>
<dbReference type="InterPro" id="IPR037682">
    <property type="entry name" value="TonB_C"/>
</dbReference>
<evidence type="ECO:0000313" key="8">
    <source>
        <dbReference type="Proteomes" id="UP001333710"/>
    </source>
</evidence>
<evidence type="ECO:0000256" key="3">
    <source>
        <dbReference type="ARBA" id="ARBA00022989"/>
    </source>
</evidence>
<dbReference type="GO" id="GO:0015891">
    <property type="term" value="P:siderophore transport"/>
    <property type="evidence" value="ECO:0007669"/>
    <property type="project" value="InterPro"/>
</dbReference>
<feature type="domain" description="TonB C-terminal" evidence="6">
    <location>
        <begin position="129"/>
        <end position="223"/>
    </location>
</feature>
<keyword evidence="5" id="KW-1003">Cell membrane</keyword>
<dbReference type="GO" id="GO:0055085">
    <property type="term" value="P:transmembrane transport"/>
    <property type="evidence" value="ECO:0007669"/>
    <property type="project" value="InterPro"/>
</dbReference>
<dbReference type="GO" id="GO:0005886">
    <property type="term" value="C:plasma membrane"/>
    <property type="evidence" value="ECO:0007669"/>
    <property type="project" value="UniProtKB-SubCell"/>
</dbReference>
<proteinExistence type="inferred from homology"/>
<organism evidence="7 8">
    <name type="scientific">Planctobacterium marinum</name>
    <dbReference type="NCBI Taxonomy" id="1631968"/>
    <lineage>
        <taxon>Bacteria</taxon>
        <taxon>Pseudomonadati</taxon>
        <taxon>Pseudomonadota</taxon>
        <taxon>Gammaproteobacteria</taxon>
        <taxon>Alteromonadales</taxon>
        <taxon>Alteromonadaceae</taxon>
        <taxon>Planctobacterium</taxon>
    </lineage>
</organism>
<keyword evidence="5" id="KW-0813">Transport</keyword>
<dbReference type="Gene3D" id="3.30.2420.10">
    <property type="entry name" value="TonB"/>
    <property type="match status" value="1"/>
</dbReference>